<comment type="caution">
    <text evidence="2">The sequence shown here is derived from an EMBL/GenBank/DDBJ whole genome shotgun (WGS) entry which is preliminary data.</text>
</comment>
<proteinExistence type="predicted"/>
<gene>
    <name evidence="2" type="ORF">Cme02nite_08670</name>
</gene>
<dbReference type="Proteomes" id="UP000660339">
    <property type="component" value="Unassembled WGS sequence"/>
</dbReference>
<dbReference type="EMBL" id="BONJ01000001">
    <property type="protein sequence ID" value="GIG12535.1"/>
    <property type="molecule type" value="Genomic_DNA"/>
</dbReference>
<reference evidence="2" key="1">
    <citation type="submission" date="2021-01" db="EMBL/GenBank/DDBJ databases">
        <title>Whole genome shotgun sequence of Catellatospora methionotrophica NBRC 14553.</title>
        <authorList>
            <person name="Komaki H."/>
            <person name="Tamura T."/>
        </authorList>
    </citation>
    <scope>NUCLEOTIDE SEQUENCE</scope>
    <source>
        <strain evidence="2">NBRC 14553</strain>
    </source>
</reference>
<feature type="transmembrane region" description="Helical" evidence="1">
    <location>
        <begin position="50"/>
        <end position="79"/>
    </location>
</feature>
<evidence type="ECO:0000313" key="3">
    <source>
        <dbReference type="Proteomes" id="UP000660339"/>
    </source>
</evidence>
<accession>A0A8J3LDD4</accession>
<evidence type="ECO:0008006" key="4">
    <source>
        <dbReference type="Google" id="ProtNLM"/>
    </source>
</evidence>
<evidence type="ECO:0000313" key="2">
    <source>
        <dbReference type="EMBL" id="GIG12535.1"/>
    </source>
</evidence>
<organism evidence="2 3">
    <name type="scientific">Catellatospora methionotrophica</name>
    <dbReference type="NCBI Taxonomy" id="121620"/>
    <lineage>
        <taxon>Bacteria</taxon>
        <taxon>Bacillati</taxon>
        <taxon>Actinomycetota</taxon>
        <taxon>Actinomycetes</taxon>
        <taxon>Micromonosporales</taxon>
        <taxon>Micromonosporaceae</taxon>
        <taxon>Catellatospora</taxon>
    </lineage>
</organism>
<keyword evidence="3" id="KW-1185">Reference proteome</keyword>
<dbReference type="RefSeq" id="WP_166385017.1">
    <property type="nucleotide sequence ID" value="NZ_BAAATT010000033.1"/>
</dbReference>
<keyword evidence="1" id="KW-1133">Transmembrane helix</keyword>
<protein>
    <recommendedName>
        <fullName evidence="4">DUF3040 domain-containing protein</fullName>
    </recommendedName>
</protein>
<keyword evidence="1" id="KW-0812">Transmembrane</keyword>
<evidence type="ECO:0000256" key="1">
    <source>
        <dbReference type="SAM" id="Phobius"/>
    </source>
</evidence>
<keyword evidence="1" id="KW-0472">Membrane</keyword>
<dbReference type="AlphaFoldDB" id="A0A8J3LDD4"/>
<sequence>MSLHPEEKARLDGLAEFTRASDPVFAVGLSNGVACPPVEYRRRTAVRVGYGLAVAAVGLAIFLLLVGWLGGGLVALFAAAGAGTAARRCARQPGLLGPGHRGVQDIPA</sequence>
<name>A0A8J3LDD4_9ACTN</name>